<reference evidence="2" key="3">
    <citation type="submission" date="2023-01" db="EMBL/GenBank/DDBJ databases">
        <authorList>
            <person name="Sun Q."/>
            <person name="Evtushenko L."/>
        </authorList>
    </citation>
    <scope>NUCLEOTIDE SEQUENCE</scope>
    <source>
        <strain evidence="2">VKM B-1606</strain>
    </source>
</reference>
<evidence type="ECO:0000256" key="1">
    <source>
        <dbReference type="HAMAP-Rule" id="MF_00715"/>
    </source>
</evidence>
<dbReference type="AlphaFoldDB" id="A0A9W6IS74"/>
<dbReference type="RefSeq" id="WP_428980901.1">
    <property type="nucleotide sequence ID" value="NZ_BSFF01000001.1"/>
</dbReference>
<reference evidence="2" key="1">
    <citation type="journal article" date="2014" name="Int. J. Syst. Evol. Microbiol.">
        <title>Complete genome sequence of Corynebacterium casei LMG S-19264T (=DSM 44701T), isolated from a smear-ripened cheese.</title>
        <authorList>
            <consortium name="US DOE Joint Genome Institute (JGI-PGF)"/>
            <person name="Walter F."/>
            <person name="Albersmeier A."/>
            <person name="Kalinowski J."/>
            <person name="Ruckert C."/>
        </authorList>
    </citation>
    <scope>NUCLEOTIDE SEQUENCE</scope>
    <source>
        <strain evidence="2">VKM B-1606</strain>
    </source>
</reference>
<evidence type="ECO:0000313" key="5">
    <source>
        <dbReference type="Proteomes" id="UP001143400"/>
    </source>
</evidence>
<comment type="similarity">
    <text evidence="1">Belongs to the SlyX family.</text>
</comment>
<dbReference type="Gene3D" id="1.20.5.300">
    <property type="match status" value="1"/>
</dbReference>
<accession>A0A9W6IS74</accession>
<organism evidence="2 5">
    <name type="scientific">Methylopila capsulata</name>
    <dbReference type="NCBI Taxonomy" id="61654"/>
    <lineage>
        <taxon>Bacteria</taxon>
        <taxon>Pseudomonadati</taxon>
        <taxon>Pseudomonadota</taxon>
        <taxon>Alphaproteobacteria</taxon>
        <taxon>Hyphomicrobiales</taxon>
        <taxon>Methylopilaceae</taxon>
        <taxon>Methylopila</taxon>
    </lineage>
</organism>
<dbReference type="Proteomes" id="UP001143400">
    <property type="component" value="Unassembled WGS sequence"/>
</dbReference>
<dbReference type="PANTHER" id="PTHR36508:SF1">
    <property type="entry name" value="PROTEIN SLYX"/>
    <property type="match status" value="1"/>
</dbReference>
<proteinExistence type="inferred from homology"/>
<dbReference type="EMBL" id="BSFF01000001">
    <property type="protein sequence ID" value="GLK54141.1"/>
    <property type="molecule type" value="Genomic_DNA"/>
</dbReference>
<evidence type="ECO:0000313" key="4">
    <source>
        <dbReference type="Proteomes" id="UP000758856"/>
    </source>
</evidence>
<name>A0A9W6IS74_9HYPH</name>
<dbReference type="PANTHER" id="PTHR36508">
    <property type="entry name" value="PROTEIN SLYX"/>
    <property type="match status" value="1"/>
</dbReference>
<evidence type="ECO:0000313" key="3">
    <source>
        <dbReference type="EMBL" id="MBM7851084.1"/>
    </source>
</evidence>
<dbReference type="EMBL" id="JAFBCY010000002">
    <property type="protein sequence ID" value="MBM7851084.1"/>
    <property type="molecule type" value="Genomic_DNA"/>
</dbReference>
<dbReference type="HAMAP" id="MF_00715">
    <property type="entry name" value="SlyX"/>
    <property type="match status" value="1"/>
</dbReference>
<evidence type="ECO:0000313" key="2">
    <source>
        <dbReference type="EMBL" id="GLK54141.1"/>
    </source>
</evidence>
<keyword evidence="4" id="KW-1185">Reference proteome</keyword>
<dbReference type="Pfam" id="PF04102">
    <property type="entry name" value="SlyX"/>
    <property type="match status" value="1"/>
</dbReference>
<dbReference type="Proteomes" id="UP000758856">
    <property type="component" value="Unassembled WGS sequence"/>
</dbReference>
<gene>
    <name evidence="1 2" type="primary">slyX</name>
    <name evidence="2" type="ORF">GCM10008170_01600</name>
    <name evidence="3" type="ORF">JOD31_001309</name>
</gene>
<dbReference type="InterPro" id="IPR007236">
    <property type="entry name" value="SlyX"/>
</dbReference>
<reference evidence="3 4" key="2">
    <citation type="submission" date="2021-01" db="EMBL/GenBank/DDBJ databases">
        <title>Genomic Encyclopedia of Type Strains, Phase IV (KMG-IV): sequencing the most valuable type-strain genomes for metagenomic binning, comparative biology and taxonomic classification.</title>
        <authorList>
            <person name="Goeker M."/>
        </authorList>
    </citation>
    <scope>NUCLEOTIDE SEQUENCE [LARGE SCALE GENOMIC DNA]</scope>
    <source>
        <strain evidence="3 4">DSM 6130</strain>
    </source>
</reference>
<protein>
    <recommendedName>
        <fullName evidence="1">Protein SlyX homolog</fullName>
    </recommendedName>
</protein>
<sequence>MTMSSETTLMERLEALEIRIAYQDEAIESLNQTITQQWALIDALQRQTAALGERLDDAASGVAPVDRPPPHY</sequence>
<comment type="caution">
    <text evidence="2">The sequence shown here is derived from an EMBL/GenBank/DDBJ whole genome shotgun (WGS) entry which is preliminary data.</text>
</comment>